<organism evidence="7 8">
    <name type="scientific">Jeotgalibacillus proteolyticus</name>
    <dbReference type="NCBI Taxonomy" id="2082395"/>
    <lineage>
        <taxon>Bacteria</taxon>
        <taxon>Bacillati</taxon>
        <taxon>Bacillota</taxon>
        <taxon>Bacilli</taxon>
        <taxon>Bacillales</taxon>
        <taxon>Caryophanaceae</taxon>
        <taxon>Jeotgalibacillus</taxon>
    </lineage>
</organism>
<dbReference type="AlphaFoldDB" id="A0A2S5GAD9"/>
<dbReference type="PANTHER" id="PTHR30290:SF9">
    <property type="entry name" value="OLIGOPEPTIDE-BINDING PROTEIN APPA"/>
    <property type="match status" value="1"/>
</dbReference>
<comment type="similarity">
    <text evidence="1">Belongs to the bacterial solute-binding protein 5 family.</text>
</comment>
<dbReference type="GO" id="GO:0015833">
    <property type="term" value="P:peptide transport"/>
    <property type="evidence" value="ECO:0007669"/>
    <property type="project" value="TreeGrafter"/>
</dbReference>
<dbReference type="Gene3D" id="3.90.76.10">
    <property type="entry name" value="Dipeptide-binding Protein, Domain 1"/>
    <property type="match status" value="1"/>
</dbReference>
<feature type="signal peptide" evidence="5">
    <location>
        <begin position="1"/>
        <end position="29"/>
    </location>
</feature>
<evidence type="ECO:0000256" key="5">
    <source>
        <dbReference type="SAM" id="SignalP"/>
    </source>
</evidence>
<evidence type="ECO:0000256" key="2">
    <source>
        <dbReference type="ARBA" id="ARBA00022448"/>
    </source>
</evidence>
<evidence type="ECO:0000313" key="7">
    <source>
        <dbReference type="EMBL" id="PPA69949.1"/>
    </source>
</evidence>
<dbReference type="PANTHER" id="PTHR30290">
    <property type="entry name" value="PERIPLASMIC BINDING COMPONENT OF ABC TRANSPORTER"/>
    <property type="match status" value="1"/>
</dbReference>
<dbReference type="Gene3D" id="3.40.190.10">
    <property type="entry name" value="Periplasmic binding protein-like II"/>
    <property type="match status" value="1"/>
</dbReference>
<dbReference type="GO" id="GO:0042597">
    <property type="term" value="C:periplasmic space"/>
    <property type="evidence" value="ECO:0007669"/>
    <property type="project" value="UniProtKB-ARBA"/>
</dbReference>
<dbReference type="InterPro" id="IPR000914">
    <property type="entry name" value="SBP_5_dom"/>
</dbReference>
<keyword evidence="8" id="KW-1185">Reference proteome</keyword>
<evidence type="ECO:0000256" key="1">
    <source>
        <dbReference type="ARBA" id="ARBA00005695"/>
    </source>
</evidence>
<keyword evidence="2" id="KW-0813">Transport</keyword>
<comment type="caution">
    <text evidence="7">The sequence shown here is derived from an EMBL/GenBank/DDBJ whole genome shotgun (WGS) entry which is preliminary data.</text>
</comment>
<gene>
    <name evidence="7" type="ORF">C4B60_14400</name>
</gene>
<dbReference type="EMBL" id="PREZ01000005">
    <property type="protein sequence ID" value="PPA69949.1"/>
    <property type="molecule type" value="Genomic_DNA"/>
</dbReference>
<accession>A0A2S5GAD9</accession>
<evidence type="ECO:0000256" key="4">
    <source>
        <dbReference type="SAM" id="MobiDB-lite"/>
    </source>
</evidence>
<dbReference type="InterPro" id="IPR030678">
    <property type="entry name" value="Peptide/Ni-bd"/>
</dbReference>
<name>A0A2S5GAD9_9BACL</name>
<dbReference type="OrthoDB" id="9796817at2"/>
<dbReference type="InterPro" id="IPR039424">
    <property type="entry name" value="SBP_5"/>
</dbReference>
<dbReference type="CDD" id="cd08499">
    <property type="entry name" value="PBP2_Ylib_like"/>
    <property type="match status" value="1"/>
</dbReference>
<dbReference type="GO" id="GO:1904680">
    <property type="term" value="F:peptide transmembrane transporter activity"/>
    <property type="evidence" value="ECO:0007669"/>
    <property type="project" value="TreeGrafter"/>
</dbReference>
<dbReference type="GO" id="GO:0043190">
    <property type="term" value="C:ATP-binding cassette (ABC) transporter complex"/>
    <property type="evidence" value="ECO:0007669"/>
    <property type="project" value="InterPro"/>
</dbReference>
<dbReference type="Pfam" id="PF00496">
    <property type="entry name" value="SBP_bac_5"/>
    <property type="match status" value="1"/>
</dbReference>
<proteinExistence type="inferred from homology"/>
<feature type="domain" description="Solute-binding protein family 5" evidence="6">
    <location>
        <begin position="100"/>
        <end position="463"/>
    </location>
</feature>
<feature type="compositionally biased region" description="Low complexity" evidence="4">
    <location>
        <begin position="34"/>
        <end position="47"/>
    </location>
</feature>
<dbReference type="PIRSF" id="PIRSF002741">
    <property type="entry name" value="MppA"/>
    <property type="match status" value="1"/>
</dbReference>
<dbReference type="Proteomes" id="UP000239047">
    <property type="component" value="Unassembled WGS sequence"/>
</dbReference>
<dbReference type="SUPFAM" id="SSF53850">
    <property type="entry name" value="Periplasmic binding protein-like II"/>
    <property type="match status" value="1"/>
</dbReference>
<evidence type="ECO:0000313" key="8">
    <source>
        <dbReference type="Proteomes" id="UP000239047"/>
    </source>
</evidence>
<sequence>MGGNFLKNKKTLWAFLLTLVLAMFLAACAGGSDDAGDTENGNGNDGETAGEGDAAEGGDLLLMVLSDASSLDPHGSNDVPSSNVQANIYETLVFQNADNEIEPLLAEEWENIDDLTWQFKLREDVTFHDGAAFNAEAVKANLDRVLDEAVASPRGFLYEMITEVNVVDEYTVEIVTEYPFAPLLAHLSHSGGGMISPDAIAADYEAMEGGDEPGSVISQGPVGTGFFKFQDWTPGEEVILEKNEEYWGEPANVDTVTFRVVPESGTRIAELENGVAHIIDPVQPNEVARVDALDNAGMSIQGSTSLSYLGFNVEKEPFNDVRVRQAISHAIDKQAIIEGIYDGYGTPAVGPIPPGVFGFDDSVEPLDYNMDEAKALLEEAGYGDGFSTTIWTNDNPQRIDTATVVQEALAELNITVTIEQMEFGAYLEQTAAGEHDMFILGWSTPTADADYATYALFHSSQVGQPGNRSFLQDPELDELLDAGRRETDQDARAAIYLDVQEKLVELAPMVYIHHQEYLTGVSNNVSGFSTLPNGIYQLHEVSISE</sequence>
<feature type="region of interest" description="Disordered" evidence="4">
    <location>
        <begin position="34"/>
        <end position="53"/>
    </location>
</feature>
<keyword evidence="3 5" id="KW-0732">Signal</keyword>
<protein>
    <submittedName>
        <fullName evidence="7">Glutathione ABC transporter substrate-binding protein</fullName>
    </submittedName>
</protein>
<evidence type="ECO:0000259" key="6">
    <source>
        <dbReference type="Pfam" id="PF00496"/>
    </source>
</evidence>
<dbReference type="PROSITE" id="PS51257">
    <property type="entry name" value="PROKAR_LIPOPROTEIN"/>
    <property type="match status" value="1"/>
</dbReference>
<reference evidence="7 8" key="1">
    <citation type="submission" date="2018-02" db="EMBL/GenBank/DDBJ databases">
        <title>Jeotgalibacillus proteolyticum sp. nov. a protease producing bacterium isolated from ocean sediments of Laizhou Bay.</title>
        <authorList>
            <person name="Li Y."/>
        </authorList>
    </citation>
    <scope>NUCLEOTIDE SEQUENCE [LARGE SCALE GENOMIC DNA]</scope>
    <source>
        <strain evidence="7 8">22-7</strain>
    </source>
</reference>
<feature type="chain" id="PRO_5039014033" evidence="5">
    <location>
        <begin position="30"/>
        <end position="545"/>
    </location>
</feature>
<evidence type="ECO:0000256" key="3">
    <source>
        <dbReference type="ARBA" id="ARBA00022729"/>
    </source>
</evidence>
<dbReference type="Gene3D" id="3.10.105.10">
    <property type="entry name" value="Dipeptide-binding Protein, Domain 3"/>
    <property type="match status" value="1"/>
</dbReference>